<proteinExistence type="predicted"/>
<dbReference type="InterPro" id="IPR029063">
    <property type="entry name" value="SAM-dependent_MTases_sf"/>
</dbReference>
<keyword evidence="2" id="KW-0489">Methyltransferase</keyword>
<dbReference type="Gene3D" id="3.40.50.150">
    <property type="entry name" value="Vaccinia Virus protein VP39"/>
    <property type="match status" value="1"/>
</dbReference>
<evidence type="ECO:0000259" key="1">
    <source>
        <dbReference type="Pfam" id="PF08241"/>
    </source>
</evidence>
<keyword evidence="3" id="KW-1185">Reference proteome</keyword>
<evidence type="ECO:0000313" key="2">
    <source>
        <dbReference type="EMBL" id="MDR5652075.1"/>
    </source>
</evidence>
<dbReference type="GO" id="GO:0008168">
    <property type="term" value="F:methyltransferase activity"/>
    <property type="evidence" value="ECO:0007669"/>
    <property type="project" value="UniProtKB-KW"/>
</dbReference>
<dbReference type="Proteomes" id="UP001247754">
    <property type="component" value="Unassembled WGS sequence"/>
</dbReference>
<name>A0ABU1F5C2_9RHOB</name>
<dbReference type="Pfam" id="PF08241">
    <property type="entry name" value="Methyltransf_11"/>
    <property type="match status" value="1"/>
</dbReference>
<evidence type="ECO:0000313" key="3">
    <source>
        <dbReference type="Proteomes" id="UP001247754"/>
    </source>
</evidence>
<dbReference type="SUPFAM" id="SSF53335">
    <property type="entry name" value="S-adenosyl-L-methionine-dependent methyltransferases"/>
    <property type="match status" value="1"/>
</dbReference>
<dbReference type="InterPro" id="IPR013216">
    <property type="entry name" value="Methyltransf_11"/>
</dbReference>
<reference evidence="2 3" key="1">
    <citation type="submission" date="2023-09" db="EMBL/GenBank/DDBJ databases">
        <title>Xinfangfangia sedmenti sp. nov., isolated the sedment.</title>
        <authorList>
            <person name="Xu L."/>
        </authorList>
    </citation>
    <scope>NUCLEOTIDE SEQUENCE [LARGE SCALE GENOMIC DNA]</scope>
    <source>
        <strain evidence="2 3">LG-4</strain>
    </source>
</reference>
<gene>
    <name evidence="2" type="ORF">RGD00_05655</name>
</gene>
<comment type="caution">
    <text evidence="2">The sequence shown here is derived from an EMBL/GenBank/DDBJ whole genome shotgun (WGS) entry which is preliminary data.</text>
</comment>
<dbReference type="CDD" id="cd02440">
    <property type="entry name" value="AdoMet_MTases"/>
    <property type="match status" value="1"/>
</dbReference>
<accession>A0ABU1F5C2</accession>
<protein>
    <submittedName>
        <fullName evidence="2">Class I SAM-dependent methyltransferase</fullName>
        <ecNumber evidence="2">2.1.1.-</ecNumber>
    </submittedName>
</protein>
<dbReference type="GO" id="GO:0032259">
    <property type="term" value="P:methylation"/>
    <property type="evidence" value="ECO:0007669"/>
    <property type="project" value="UniProtKB-KW"/>
</dbReference>
<keyword evidence="2" id="KW-0808">Transferase</keyword>
<sequence>MTTKKGIFQAAIAQAEATANAERQEAEGYVLYKYNDYETYRRVQQDGNKAKLGAQYVQKGHVFFLAGYLERELGAVRFGLCHGVRRGKEQGWFRRRLKGAEVIGTDISETATQFPNTVQWDFHDPNPEWAGRADFVYTNSWDHAFDPERAFNAWVDALRPGGLLLLDHTPGHVPRSASALDPFGATEAALEGMLTRACGARGQVVGWLDRSGDTDYPARVVVFRRNP</sequence>
<organism evidence="2 3">
    <name type="scientific">Ruixingdingia sedimenti</name>
    <dbReference type="NCBI Taxonomy" id="3073604"/>
    <lineage>
        <taxon>Bacteria</taxon>
        <taxon>Pseudomonadati</taxon>
        <taxon>Pseudomonadota</taxon>
        <taxon>Alphaproteobacteria</taxon>
        <taxon>Rhodobacterales</taxon>
        <taxon>Paracoccaceae</taxon>
        <taxon>Ruixingdingia</taxon>
    </lineage>
</organism>
<dbReference type="EC" id="2.1.1.-" evidence="2"/>
<dbReference type="RefSeq" id="WP_310456320.1">
    <property type="nucleotide sequence ID" value="NZ_JAVKPH010000004.1"/>
</dbReference>
<dbReference type="EMBL" id="JAVKPH010000004">
    <property type="protein sequence ID" value="MDR5652075.1"/>
    <property type="molecule type" value="Genomic_DNA"/>
</dbReference>
<feature type="domain" description="Methyltransferase type 11" evidence="1">
    <location>
        <begin position="86"/>
        <end position="165"/>
    </location>
</feature>